<dbReference type="OrthoDB" id="4482145at2759"/>
<feature type="region of interest" description="Disordered" evidence="1">
    <location>
        <begin position="41"/>
        <end position="68"/>
    </location>
</feature>
<accession>A0A1L9UG71</accession>
<feature type="transmembrane region" description="Helical" evidence="2">
    <location>
        <begin position="343"/>
        <end position="365"/>
    </location>
</feature>
<keyword evidence="4" id="KW-1185">Reference proteome</keyword>
<name>A0A1L9UG71_ASPBC</name>
<gene>
    <name evidence="3" type="ORF">ASPBRDRAFT_31550</name>
</gene>
<feature type="compositionally biased region" description="Basic and acidic residues" evidence="1">
    <location>
        <begin position="41"/>
        <end position="56"/>
    </location>
</feature>
<protein>
    <submittedName>
        <fullName evidence="3">Uncharacterized protein</fullName>
    </submittedName>
</protein>
<keyword evidence="2" id="KW-0472">Membrane</keyword>
<proteinExistence type="predicted"/>
<reference evidence="4" key="1">
    <citation type="journal article" date="2017" name="Genome Biol.">
        <title>Comparative genomics reveals high biological diversity and specific adaptations in the industrially and medically important fungal genus Aspergillus.</title>
        <authorList>
            <person name="de Vries R.P."/>
            <person name="Riley R."/>
            <person name="Wiebenga A."/>
            <person name="Aguilar-Osorio G."/>
            <person name="Amillis S."/>
            <person name="Uchima C.A."/>
            <person name="Anderluh G."/>
            <person name="Asadollahi M."/>
            <person name="Askin M."/>
            <person name="Barry K."/>
            <person name="Battaglia E."/>
            <person name="Bayram O."/>
            <person name="Benocci T."/>
            <person name="Braus-Stromeyer S.A."/>
            <person name="Caldana C."/>
            <person name="Canovas D."/>
            <person name="Cerqueira G.C."/>
            <person name="Chen F."/>
            <person name="Chen W."/>
            <person name="Choi C."/>
            <person name="Clum A."/>
            <person name="Dos Santos R.A."/>
            <person name="Damasio A.R."/>
            <person name="Diallinas G."/>
            <person name="Emri T."/>
            <person name="Fekete E."/>
            <person name="Flipphi M."/>
            <person name="Freyberg S."/>
            <person name="Gallo A."/>
            <person name="Gournas C."/>
            <person name="Habgood R."/>
            <person name="Hainaut M."/>
            <person name="Harispe M.L."/>
            <person name="Henrissat B."/>
            <person name="Hilden K.S."/>
            <person name="Hope R."/>
            <person name="Hossain A."/>
            <person name="Karabika E."/>
            <person name="Karaffa L."/>
            <person name="Karanyi Z."/>
            <person name="Krasevec N."/>
            <person name="Kuo A."/>
            <person name="Kusch H."/>
            <person name="LaButti K."/>
            <person name="Lagendijk E.L."/>
            <person name="Lapidus A."/>
            <person name="Levasseur A."/>
            <person name="Lindquist E."/>
            <person name="Lipzen A."/>
            <person name="Logrieco A.F."/>
            <person name="MacCabe A."/>
            <person name="Maekelae M.R."/>
            <person name="Malavazi I."/>
            <person name="Melin P."/>
            <person name="Meyer V."/>
            <person name="Mielnichuk N."/>
            <person name="Miskei M."/>
            <person name="Molnar A.P."/>
            <person name="Mule G."/>
            <person name="Ngan C.Y."/>
            <person name="Orejas M."/>
            <person name="Orosz E."/>
            <person name="Ouedraogo J.P."/>
            <person name="Overkamp K.M."/>
            <person name="Park H.-S."/>
            <person name="Perrone G."/>
            <person name="Piumi F."/>
            <person name="Punt P.J."/>
            <person name="Ram A.F."/>
            <person name="Ramon A."/>
            <person name="Rauscher S."/>
            <person name="Record E."/>
            <person name="Riano-Pachon D.M."/>
            <person name="Robert V."/>
            <person name="Roehrig J."/>
            <person name="Ruller R."/>
            <person name="Salamov A."/>
            <person name="Salih N.S."/>
            <person name="Samson R.A."/>
            <person name="Sandor E."/>
            <person name="Sanguinetti M."/>
            <person name="Schuetze T."/>
            <person name="Sepcic K."/>
            <person name="Shelest E."/>
            <person name="Sherlock G."/>
            <person name="Sophianopoulou V."/>
            <person name="Squina F.M."/>
            <person name="Sun H."/>
            <person name="Susca A."/>
            <person name="Todd R.B."/>
            <person name="Tsang A."/>
            <person name="Unkles S.E."/>
            <person name="van de Wiele N."/>
            <person name="van Rossen-Uffink D."/>
            <person name="Oliveira J.V."/>
            <person name="Vesth T.C."/>
            <person name="Visser J."/>
            <person name="Yu J.-H."/>
            <person name="Zhou M."/>
            <person name="Andersen M.R."/>
            <person name="Archer D.B."/>
            <person name="Baker S.E."/>
            <person name="Benoit I."/>
            <person name="Brakhage A.A."/>
            <person name="Braus G.H."/>
            <person name="Fischer R."/>
            <person name="Frisvad J.C."/>
            <person name="Goldman G.H."/>
            <person name="Houbraken J."/>
            <person name="Oakley B."/>
            <person name="Pocsi I."/>
            <person name="Scazzocchio C."/>
            <person name="Seiboth B."/>
            <person name="vanKuyk P.A."/>
            <person name="Wortman J."/>
            <person name="Dyer P.S."/>
            <person name="Grigoriev I.V."/>
        </authorList>
    </citation>
    <scope>NUCLEOTIDE SEQUENCE [LARGE SCALE GENOMIC DNA]</scope>
    <source>
        <strain evidence="4">CBS 101740 / IMI 381727 / IBT 21946</strain>
    </source>
</reference>
<dbReference type="RefSeq" id="XP_067477910.1">
    <property type="nucleotide sequence ID" value="XM_067622911.1"/>
</dbReference>
<evidence type="ECO:0000313" key="4">
    <source>
        <dbReference type="Proteomes" id="UP000184499"/>
    </source>
</evidence>
<sequence>MSAYASTMTEVMISEVRSQALLMPTHHFTMAVDAYGLEGRSGRDEEVVGGGGEERAGGGSESTSKHPHITMSTTTHVPIASASASGPAPSPDVPLHELFGVLRRYENFNDAKVLVIGNASSSHYLDKPLEKIELIVNTDVPPVTLRNHLRSNKSKKFSESGALGCAIKMSPSNSYPIICTLETITTRQLSRPSRNPKRRILHDAFDKTAQLRDLGENDIPFMDLPSMILMEVLIPPEPKTSIDAPLVWDLAQELDPQHEWEDWQRHGLQGKLTRLRDLDFDKRRSREEWCEALRLYSDGPEDGVEDEWVDGEEDEMAERGGPERVDEGVFPLHSDSWVSRLPWRLRCVGIAYLICVIFLLCYHFGMSHKAPIPEKPKGTWMAWSIVGGVVGGLGWGFLKVFGF</sequence>
<keyword evidence="2" id="KW-1133">Transmembrane helix</keyword>
<feature type="transmembrane region" description="Helical" evidence="2">
    <location>
        <begin position="380"/>
        <end position="398"/>
    </location>
</feature>
<evidence type="ECO:0000256" key="1">
    <source>
        <dbReference type="SAM" id="MobiDB-lite"/>
    </source>
</evidence>
<dbReference type="EMBL" id="KV878686">
    <property type="protein sequence ID" value="OJJ70662.1"/>
    <property type="molecule type" value="Genomic_DNA"/>
</dbReference>
<keyword evidence="2" id="KW-0812">Transmembrane</keyword>
<dbReference type="GeneID" id="93575399"/>
<dbReference type="AlphaFoldDB" id="A0A1L9UG71"/>
<evidence type="ECO:0000313" key="3">
    <source>
        <dbReference type="EMBL" id="OJJ70662.1"/>
    </source>
</evidence>
<dbReference type="Proteomes" id="UP000184499">
    <property type="component" value="Unassembled WGS sequence"/>
</dbReference>
<evidence type="ECO:0000256" key="2">
    <source>
        <dbReference type="SAM" id="Phobius"/>
    </source>
</evidence>
<organism evidence="3 4">
    <name type="scientific">Aspergillus brasiliensis (strain CBS 101740 / IMI 381727 / IBT 21946)</name>
    <dbReference type="NCBI Taxonomy" id="767769"/>
    <lineage>
        <taxon>Eukaryota</taxon>
        <taxon>Fungi</taxon>
        <taxon>Dikarya</taxon>
        <taxon>Ascomycota</taxon>
        <taxon>Pezizomycotina</taxon>
        <taxon>Eurotiomycetes</taxon>
        <taxon>Eurotiomycetidae</taxon>
        <taxon>Eurotiales</taxon>
        <taxon>Aspergillaceae</taxon>
        <taxon>Aspergillus</taxon>
        <taxon>Aspergillus subgen. Circumdati</taxon>
    </lineage>
</organism>
<dbReference type="VEuPathDB" id="FungiDB:ASPBRDRAFT_31550"/>